<sequence length="224" mass="24648">MPRCFPKKGLLSMMSARTFLPQIGMLMVALIHTAPANVWDPAQNATIIFHTGGAFLWIGVTLYVEVYTLQYSEVVQVGAFERKLRWACVLLALVSAMFYVFNQIFSPADLGLCCDVEYLPVNSSIIEKARRNGAGAIAMQDIELMQGLHFTPDATYPLYRGMYNSASGGALVMIMLGFWGEMGAGAFMLLNLLVIWYFSANRLVDLPEDMSESSSSGESLDNAA</sequence>
<accession>A0A7S2IMP3</accession>
<dbReference type="EMBL" id="HBGW01015994">
    <property type="protein sequence ID" value="CAD9523304.1"/>
    <property type="molecule type" value="Transcribed_RNA"/>
</dbReference>
<evidence type="ECO:0000256" key="1">
    <source>
        <dbReference type="SAM" id="Phobius"/>
    </source>
</evidence>
<keyword evidence="1" id="KW-0472">Membrane</keyword>
<gene>
    <name evidence="2" type="ORF">BRAN1462_LOCUS10162</name>
</gene>
<proteinExistence type="predicted"/>
<name>A0A7S2IMP3_9DINO</name>
<keyword evidence="1" id="KW-1133">Transmembrane helix</keyword>
<feature type="transmembrane region" description="Helical" evidence="1">
    <location>
        <begin position="46"/>
        <end position="64"/>
    </location>
</feature>
<reference evidence="2" key="1">
    <citation type="submission" date="2021-01" db="EMBL/GenBank/DDBJ databases">
        <authorList>
            <person name="Corre E."/>
            <person name="Pelletier E."/>
            <person name="Niang G."/>
            <person name="Scheremetjew M."/>
            <person name="Finn R."/>
            <person name="Kale V."/>
            <person name="Holt S."/>
            <person name="Cochrane G."/>
            <person name="Meng A."/>
            <person name="Brown T."/>
            <person name="Cohen L."/>
        </authorList>
    </citation>
    <scope>NUCLEOTIDE SEQUENCE</scope>
    <source>
        <strain evidence="2">RCC3387</strain>
    </source>
</reference>
<protein>
    <submittedName>
        <fullName evidence="2">Uncharacterized protein</fullName>
    </submittedName>
</protein>
<evidence type="ECO:0000313" key="2">
    <source>
        <dbReference type="EMBL" id="CAD9523304.1"/>
    </source>
</evidence>
<feature type="transmembrane region" description="Helical" evidence="1">
    <location>
        <begin position="170"/>
        <end position="198"/>
    </location>
</feature>
<dbReference type="AlphaFoldDB" id="A0A7S2IMP3"/>
<organism evidence="2">
    <name type="scientific">Zooxanthella nutricula</name>
    <dbReference type="NCBI Taxonomy" id="1333877"/>
    <lineage>
        <taxon>Eukaryota</taxon>
        <taxon>Sar</taxon>
        <taxon>Alveolata</taxon>
        <taxon>Dinophyceae</taxon>
        <taxon>Peridiniales</taxon>
        <taxon>Peridiniales incertae sedis</taxon>
        <taxon>Zooxanthella</taxon>
    </lineage>
</organism>
<keyword evidence="1" id="KW-0812">Transmembrane</keyword>
<feature type="transmembrane region" description="Helical" evidence="1">
    <location>
        <begin position="84"/>
        <end position="101"/>
    </location>
</feature>